<proteinExistence type="predicted"/>
<feature type="region of interest" description="Disordered" evidence="3">
    <location>
        <begin position="409"/>
        <end position="524"/>
    </location>
</feature>
<dbReference type="CDD" id="cd00821">
    <property type="entry name" value="PH"/>
    <property type="match status" value="1"/>
</dbReference>
<feature type="compositionally biased region" description="Acidic residues" evidence="3">
    <location>
        <begin position="463"/>
        <end position="477"/>
    </location>
</feature>
<accession>A0A8T3BLH4</accession>
<evidence type="ECO:0000256" key="3">
    <source>
        <dbReference type="SAM" id="MobiDB-lite"/>
    </source>
</evidence>
<evidence type="ECO:0000259" key="4">
    <source>
        <dbReference type="PROSITE" id="PS50003"/>
    </source>
</evidence>
<keyword evidence="2" id="KW-0175">Coiled coil</keyword>
<evidence type="ECO:0000313" key="7">
    <source>
        <dbReference type="Proteomes" id="UP000829196"/>
    </source>
</evidence>
<dbReference type="InterPro" id="IPR052799">
    <property type="entry name" value="Rho_GAP_Regulators"/>
</dbReference>
<evidence type="ECO:0000256" key="2">
    <source>
        <dbReference type="SAM" id="Coils"/>
    </source>
</evidence>
<dbReference type="SMR" id="A0A8T3BLH4"/>
<reference evidence="6" key="1">
    <citation type="journal article" date="2022" name="Front. Genet.">
        <title>Chromosome-Scale Assembly of the Dendrobium nobile Genome Provides Insights Into the Molecular Mechanism of the Biosynthesis of the Medicinal Active Ingredient of Dendrobium.</title>
        <authorList>
            <person name="Xu Q."/>
            <person name="Niu S.-C."/>
            <person name="Li K.-L."/>
            <person name="Zheng P.-J."/>
            <person name="Zhang X.-J."/>
            <person name="Jia Y."/>
            <person name="Liu Y."/>
            <person name="Niu Y.-X."/>
            <person name="Yu L.-H."/>
            <person name="Chen D.-F."/>
            <person name="Zhang G.-Q."/>
        </authorList>
    </citation>
    <scope>NUCLEOTIDE SEQUENCE</scope>
    <source>
        <tissue evidence="6">Leaf</tissue>
    </source>
</reference>
<dbReference type="GO" id="GO:0005096">
    <property type="term" value="F:GTPase activator activity"/>
    <property type="evidence" value="ECO:0007669"/>
    <property type="project" value="UniProtKB-KW"/>
</dbReference>
<dbReference type="PANTHER" id="PTHR46265:SF2">
    <property type="entry name" value="RHO GTPASE-ACTIVATING PROTEIN 7"/>
    <property type="match status" value="1"/>
</dbReference>
<feature type="compositionally biased region" description="Acidic residues" evidence="3">
    <location>
        <begin position="410"/>
        <end position="424"/>
    </location>
</feature>
<dbReference type="Pfam" id="PF00169">
    <property type="entry name" value="PH"/>
    <property type="match status" value="1"/>
</dbReference>
<dbReference type="Pfam" id="PF14389">
    <property type="entry name" value="Lzipper-MIP1"/>
    <property type="match status" value="1"/>
</dbReference>
<dbReference type="SMART" id="SM00233">
    <property type="entry name" value="PH"/>
    <property type="match status" value="1"/>
</dbReference>
<dbReference type="PANTHER" id="PTHR46265">
    <property type="entry name" value="RHO GTPASE-ACTIVATING PROTEIN 7"/>
    <property type="match status" value="1"/>
</dbReference>
<feature type="region of interest" description="Disordered" evidence="3">
    <location>
        <begin position="810"/>
        <end position="921"/>
    </location>
</feature>
<dbReference type="SUPFAM" id="SSF50729">
    <property type="entry name" value="PH domain-like"/>
    <property type="match status" value="1"/>
</dbReference>
<evidence type="ECO:0000256" key="1">
    <source>
        <dbReference type="ARBA" id="ARBA00022468"/>
    </source>
</evidence>
<feature type="compositionally biased region" description="Polar residues" evidence="3">
    <location>
        <begin position="892"/>
        <end position="921"/>
    </location>
</feature>
<dbReference type="CDD" id="cd00159">
    <property type="entry name" value="RhoGAP"/>
    <property type="match status" value="1"/>
</dbReference>
<protein>
    <recommendedName>
        <fullName evidence="8">Rho GTPase activation protein</fullName>
    </recommendedName>
</protein>
<keyword evidence="1" id="KW-0343">GTPase activation</keyword>
<dbReference type="Gene3D" id="2.30.29.30">
    <property type="entry name" value="Pleckstrin-homology domain (PH domain)/Phosphotyrosine-binding domain (PTB)"/>
    <property type="match status" value="1"/>
</dbReference>
<dbReference type="Gene3D" id="1.10.555.10">
    <property type="entry name" value="Rho GTPase activation protein"/>
    <property type="match status" value="1"/>
</dbReference>
<dbReference type="PROSITE" id="PS50238">
    <property type="entry name" value="RHOGAP"/>
    <property type="match status" value="1"/>
</dbReference>
<feature type="compositionally biased region" description="Polar residues" evidence="3">
    <location>
        <begin position="450"/>
        <end position="459"/>
    </location>
</feature>
<dbReference type="PROSITE" id="PS50003">
    <property type="entry name" value="PH_DOMAIN"/>
    <property type="match status" value="1"/>
</dbReference>
<dbReference type="AlphaFoldDB" id="A0A8T3BLH4"/>
<keyword evidence="7" id="KW-1185">Reference proteome</keyword>
<comment type="caution">
    <text evidence="6">The sequence shown here is derived from an EMBL/GenBank/DDBJ whole genome shotgun (WGS) entry which is preliminary data.</text>
</comment>
<gene>
    <name evidence="6" type="ORF">KFK09_008946</name>
</gene>
<sequence length="994" mass="109890">MASFHMNENSIQSTACRCGEGDQNIWTTRNSENSDNQSSSCRNCEILKSGPLLISSKGIGWTSWKKRWFVLSRKSLMFYRVDPNAQPQKGSEAPNPTLGGIELNNSGSVVVKTDKKLLTVLFPDGRDGRAFTLKTETLEELNEWKAVLEGALAQAPSANQVMGPSGIFLNEVADSIEASVDLCKDKPPTTSSIIGRPVLLALQEIDGSPSFLEKALRFIEEHGIKVEGILRQSADVEEVMHRVQEYEQGKTEFGPDEDAHVIGDCIKHVLREMPSSPVPVSCCMTLVDAYRTYRGSRVKNMRDAIYGTFPEPNRRLLQRTLQMILTVAAHKAENRMSLSALAACMAPLLLRPLLAGECELSNSFQMDSDESFQLLQAAAAANHAQAIVLILLEEYKNIFDDNSFSSELYTESEDDDIEDDESTDNDISQVDGYRDAENDKKPDAEGDMDQSYSETSSGSDIDVGSEDDSDLGSDVDSEVGGNVGSDKGNDVGSNVRSDAHCDVDSNGVSVVRSDAGSDMGSNLSRDQDIKDISAHSIAARNLEVVENTAISSKKVSAFLPDDIYLKTSASAHDQSSAYIPSLGNAEIQHDDDLPIENTNSTIPLYQESHEPTVGFLSTIVTNNLVNIKPSAPSIIKFAEQSKEAKPAMRNKLGRTSARKNLSLDSIEDISDDESAIQRLENAQIDLLTKISEEIKGNAVLQASLDRRKEDLPKRRLALEKEVVRLKTILQKERDLRSHLESGLMNLQPDNLTTLACLDRKIIADLEEIALSVSDINNLKHNITDLTEQLHHGCTTFCQSCGQPIYSRDERQENADDIPNEHKKDNPLKHDNTKDEAKSSTSLKERQTYQKLLPRVSNQSVARYSEASLSEDRNRVSKKLARWEGTKKDALESPTSRRVSSQKQQPSISSVNSETYEETNNSVFSEEQITLLRNNATRRQAHKIEEGFSSASTLTKLTNRLNFLKERRVQLANELQNLDSGRAAGSEAPLKTNNN</sequence>
<name>A0A8T3BLH4_DENNO</name>
<evidence type="ECO:0000313" key="6">
    <source>
        <dbReference type="EMBL" id="KAI0516274.1"/>
    </source>
</evidence>
<dbReference type="SUPFAM" id="SSF48350">
    <property type="entry name" value="GTPase activation domain, GAP"/>
    <property type="match status" value="1"/>
</dbReference>
<dbReference type="InterPro" id="IPR008936">
    <property type="entry name" value="Rho_GTPase_activation_prot"/>
</dbReference>
<evidence type="ECO:0008006" key="8">
    <source>
        <dbReference type="Google" id="ProtNLM"/>
    </source>
</evidence>
<dbReference type="InterPro" id="IPR000198">
    <property type="entry name" value="RhoGAP_dom"/>
</dbReference>
<dbReference type="InterPro" id="IPR025757">
    <property type="entry name" value="MIP1_Leuzipper"/>
</dbReference>
<dbReference type="OrthoDB" id="2157866at2759"/>
<feature type="domain" description="Rho-GAP" evidence="5">
    <location>
        <begin position="200"/>
        <end position="399"/>
    </location>
</feature>
<dbReference type="Pfam" id="PF00620">
    <property type="entry name" value="RhoGAP"/>
    <property type="match status" value="1"/>
</dbReference>
<dbReference type="InterPro" id="IPR011993">
    <property type="entry name" value="PH-like_dom_sf"/>
</dbReference>
<feature type="compositionally biased region" description="Basic and acidic residues" evidence="3">
    <location>
        <begin position="810"/>
        <end position="847"/>
    </location>
</feature>
<feature type="compositionally biased region" description="Basic and acidic residues" evidence="3">
    <location>
        <begin position="869"/>
        <end position="890"/>
    </location>
</feature>
<dbReference type="Proteomes" id="UP000829196">
    <property type="component" value="Unassembled WGS sequence"/>
</dbReference>
<dbReference type="GO" id="GO:0007165">
    <property type="term" value="P:signal transduction"/>
    <property type="evidence" value="ECO:0007669"/>
    <property type="project" value="InterPro"/>
</dbReference>
<organism evidence="6 7">
    <name type="scientific">Dendrobium nobile</name>
    <name type="common">Orchid</name>
    <dbReference type="NCBI Taxonomy" id="94219"/>
    <lineage>
        <taxon>Eukaryota</taxon>
        <taxon>Viridiplantae</taxon>
        <taxon>Streptophyta</taxon>
        <taxon>Embryophyta</taxon>
        <taxon>Tracheophyta</taxon>
        <taxon>Spermatophyta</taxon>
        <taxon>Magnoliopsida</taxon>
        <taxon>Liliopsida</taxon>
        <taxon>Asparagales</taxon>
        <taxon>Orchidaceae</taxon>
        <taxon>Epidendroideae</taxon>
        <taxon>Malaxideae</taxon>
        <taxon>Dendrobiinae</taxon>
        <taxon>Dendrobium</taxon>
    </lineage>
</organism>
<dbReference type="SMART" id="SM00324">
    <property type="entry name" value="RhoGAP"/>
    <property type="match status" value="1"/>
</dbReference>
<dbReference type="EMBL" id="JAGYWB010000007">
    <property type="protein sequence ID" value="KAI0516274.1"/>
    <property type="molecule type" value="Genomic_DNA"/>
</dbReference>
<feature type="domain" description="PH" evidence="4">
    <location>
        <begin position="45"/>
        <end position="153"/>
    </location>
</feature>
<feature type="compositionally biased region" description="Basic and acidic residues" evidence="3">
    <location>
        <begin position="432"/>
        <end position="444"/>
    </location>
</feature>
<dbReference type="InterPro" id="IPR001849">
    <property type="entry name" value="PH_domain"/>
</dbReference>
<feature type="coiled-coil region" evidence="2">
    <location>
        <begin position="953"/>
        <end position="980"/>
    </location>
</feature>
<evidence type="ECO:0000259" key="5">
    <source>
        <dbReference type="PROSITE" id="PS50238"/>
    </source>
</evidence>